<evidence type="ECO:0000256" key="13">
    <source>
        <dbReference type="ARBA" id="ARBA00022842"/>
    </source>
</evidence>
<evidence type="ECO:0000256" key="9">
    <source>
        <dbReference type="ARBA" id="ARBA00022750"/>
    </source>
</evidence>
<evidence type="ECO:0000256" key="11">
    <source>
        <dbReference type="ARBA" id="ARBA00022801"/>
    </source>
</evidence>
<keyword evidence="7" id="KW-0479">Metal-binding</keyword>
<keyword evidence="4" id="KW-0645">Protease</keyword>
<keyword evidence="5" id="KW-0548">Nucleotidyltransferase</keyword>
<comment type="function">
    <text evidence="1">The aspartyl protease (PR) mediates the proteolytic cleavages of the Gag and Gag-Pol polyproteins after assembly of the VLP.</text>
</comment>
<dbReference type="InterPro" id="IPR012337">
    <property type="entry name" value="RNaseH-like_sf"/>
</dbReference>
<evidence type="ECO:0000256" key="22">
    <source>
        <dbReference type="ARBA" id="ARBA00049244"/>
    </source>
</evidence>
<keyword evidence="17" id="KW-0239">DNA-directed DNA polymerase</keyword>
<comment type="caution">
    <text evidence="25">The sequence shown here is derived from an EMBL/GenBank/DDBJ whole genome shotgun (WGS) entry which is preliminary data.</text>
</comment>
<feature type="domain" description="Integrase catalytic" evidence="24">
    <location>
        <begin position="989"/>
        <end position="1155"/>
    </location>
</feature>
<evidence type="ECO:0000256" key="3">
    <source>
        <dbReference type="ARBA" id="ARBA00022612"/>
    </source>
</evidence>
<keyword evidence="20" id="KW-0511">Multifunctional enzyme</keyword>
<dbReference type="PANTHER" id="PTHR42648">
    <property type="entry name" value="TRANSPOSASE, PUTATIVE-RELATED"/>
    <property type="match status" value="1"/>
</dbReference>
<dbReference type="InterPro" id="IPR054722">
    <property type="entry name" value="PolX-like_BBD"/>
</dbReference>
<organism evidence="25 26">
    <name type="scientific">Austropuccinia psidii MF-1</name>
    <dbReference type="NCBI Taxonomy" id="1389203"/>
    <lineage>
        <taxon>Eukaryota</taxon>
        <taxon>Fungi</taxon>
        <taxon>Dikarya</taxon>
        <taxon>Basidiomycota</taxon>
        <taxon>Pucciniomycotina</taxon>
        <taxon>Pucciniomycetes</taxon>
        <taxon>Pucciniales</taxon>
        <taxon>Sphaerophragmiaceae</taxon>
        <taxon>Austropuccinia</taxon>
    </lineage>
</organism>
<evidence type="ECO:0000256" key="18">
    <source>
        <dbReference type="ARBA" id="ARBA00023113"/>
    </source>
</evidence>
<keyword evidence="12" id="KW-0067">ATP-binding</keyword>
<dbReference type="Pfam" id="PF22936">
    <property type="entry name" value="Pol_BBD"/>
    <property type="match status" value="1"/>
</dbReference>
<dbReference type="InterPro" id="IPR001584">
    <property type="entry name" value="Integrase_cat-core"/>
</dbReference>
<comment type="catalytic activity">
    <reaction evidence="21">
        <text>DNA(n) + a 2'-deoxyribonucleoside 5'-triphosphate = DNA(n+1) + diphosphate</text>
        <dbReference type="Rhea" id="RHEA:22508"/>
        <dbReference type="Rhea" id="RHEA-COMP:17339"/>
        <dbReference type="Rhea" id="RHEA-COMP:17340"/>
        <dbReference type="ChEBI" id="CHEBI:33019"/>
        <dbReference type="ChEBI" id="CHEBI:61560"/>
        <dbReference type="ChEBI" id="CHEBI:173112"/>
        <dbReference type="EC" id="2.7.7.49"/>
    </reaction>
</comment>
<dbReference type="GO" id="GO:0015074">
    <property type="term" value="P:DNA integration"/>
    <property type="evidence" value="ECO:0007669"/>
    <property type="project" value="UniProtKB-KW"/>
</dbReference>
<dbReference type="InterPro" id="IPR057670">
    <property type="entry name" value="SH3_retrovirus"/>
</dbReference>
<dbReference type="GO" id="GO:0006310">
    <property type="term" value="P:DNA recombination"/>
    <property type="evidence" value="ECO:0007669"/>
    <property type="project" value="UniProtKB-KW"/>
</dbReference>
<dbReference type="GO" id="GO:0005524">
    <property type="term" value="F:ATP binding"/>
    <property type="evidence" value="ECO:0007669"/>
    <property type="project" value="UniProtKB-KW"/>
</dbReference>
<dbReference type="Pfam" id="PF07727">
    <property type="entry name" value="RVT_2"/>
    <property type="match status" value="2"/>
</dbReference>
<keyword evidence="14" id="KW-0694">RNA-binding</keyword>
<dbReference type="GO" id="GO:0046872">
    <property type="term" value="F:metal ion binding"/>
    <property type="evidence" value="ECO:0007669"/>
    <property type="project" value="UniProtKB-KW"/>
</dbReference>
<dbReference type="Pfam" id="PF25597">
    <property type="entry name" value="SH3_retrovirus"/>
    <property type="match status" value="1"/>
</dbReference>
<dbReference type="Pfam" id="PF00665">
    <property type="entry name" value="rve"/>
    <property type="match status" value="1"/>
</dbReference>
<protein>
    <recommendedName>
        <fullName evidence="24">Integrase catalytic domain-containing protein</fullName>
    </recommendedName>
</protein>
<dbReference type="GO" id="GO:0032196">
    <property type="term" value="P:transposition"/>
    <property type="evidence" value="ECO:0007669"/>
    <property type="project" value="UniProtKB-KW"/>
</dbReference>
<keyword evidence="26" id="KW-1185">Reference proteome</keyword>
<comment type="catalytic activity">
    <reaction evidence="22">
        <text>DNA(n) + a 2'-deoxyribonucleoside 5'-triphosphate = DNA(n+1) + diphosphate</text>
        <dbReference type="Rhea" id="RHEA:22508"/>
        <dbReference type="Rhea" id="RHEA-COMP:17339"/>
        <dbReference type="Rhea" id="RHEA-COMP:17340"/>
        <dbReference type="ChEBI" id="CHEBI:33019"/>
        <dbReference type="ChEBI" id="CHEBI:61560"/>
        <dbReference type="ChEBI" id="CHEBI:173112"/>
        <dbReference type="EC" id="2.7.7.7"/>
    </reaction>
</comment>
<evidence type="ECO:0000259" key="24">
    <source>
        <dbReference type="PROSITE" id="PS50994"/>
    </source>
</evidence>
<evidence type="ECO:0000256" key="17">
    <source>
        <dbReference type="ARBA" id="ARBA00022932"/>
    </source>
</evidence>
<name>A0A9Q3H9Y2_9BASI</name>
<evidence type="ECO:0000256" key="19">
    <source>
        <dbReference type="ARBA" id="ARBA00023172"/>
    </source>
</evidence>
<evidence type="ECO:0000256" key="6">
    <source>
        <dbReference type="ARBA" id="ARBA00022722"/>
    </source>
</evidence>
<keyword evidence="8" id="KW-0547">Nucleotide-binding</keyword>
<keyword evidence="17" id="KW-0808">Transferase</keyword>
<gene>
    <name evidence="25" type="ORF">O181_034185</name>
</gene>
<keyword evidence="19" id="KW-0233">DNA recombination</keyword>
<evidence type="ECO:0000256" key="4">
    <source>
        <dbReference type="ARBA" id="ARBA00022670"/>
    </source>
</evidence>
<reference evidence="25" key="1">
    <citation type="submission" date="2021-03" db="EMBL/GenBank/DDBJ databases">
        <title>Draft genome sequence of rust myrtle Austropuccinia psidii MF-1, a brazilian biotype.</title>
        <authorList>
            <person name="Quecine M.C."/>
            <person name="Pachon D.M.R."/>
            <person name="Bonatelli M.L."/>
            <person name="Correr F.H."/>
            <person name="Franceschini L.M."/>
            <person name="Leite T.F."/>
            <person name="Margarido G.R.A."/>
            <person name="Almeida C.A."/>
            <person name="Ferrarezi J.A."/>
            <person name="Labate C.A."/>
        </authorList>
    </citation>
    <scope>NUCLEOTIDE SEQUENCE</scope>
    <source>
        <strain evidence="25">MF-1</strain>
    </source>
</reference>
<feature type="region of interest" description="Disordered" evidence="23">
    <location>
        <begin position="1242"/>
        <end position="1282"/>
    </location>
</feature>
<dbReference type="SUPFAM" id="SSF53098">
    <property type="entry name" value="Ribonuclease H-like"/>
    <property type="match status" value="1"/>
</dbReference>
<keyword evidence="3" id="KW-1188">Viral release from host cell</keyword>
<dbReference type="GO" id="GO:0003964">
    <property type="term" value="F:RNA-directed DNA polymerase activity"/>
    <property type="evidence" value="ECO:0007669"/>
    <property type="project" value="UniProtKB-KW"/>
</dbReference>
<keyword evidence="15" id="KW-0229">DNA integration</keyword>
<evidence type="ECO:0000256" key="10">
    <source>
        <dbReference type="ARBA" id="ARBA00022759"/>
    </source>
</evidence>
<dbReference type="GO" id="GO:0006508">
    <property type="term" value="P:proteolysis"/>
    <property type="evidence" value="ECO:0007669"/>
    <property type="project" value="UniProtKB-KW"/>
</dbReference>
<evidence type="ECO:0000256" key="2">
    <source>
        <dbReference type="ARBA" id="ARBA00022578"/>
    </source>
</evidence>
<dbReference type="CDD" id="cd09272">
    <property type="entry name" value="RNase_HI_RT_Ty1"/>
    <property type="match status" value="1"/>
</dbReference>
<evidence type="ECO:0000256" key="5">
    <source>
        <dbReference type="ARBA" id="ARBA00022695"/>
    </source>
</evidence>
<evidence type="ECO:0000256" key="15">
    <source>
        <dbReference type="ARBA" id="ARBA00022908"/>
    </source>
</evidence>
<keyword evidence="2" id="KW-0815">Transposition</keyword>
<dbReference type="GO" id="GO:0003887">
    <property type="term" value="F:DNA-directed DNA polymerase activity"/>
    <property type="evidence" value="ECO:0007669"/>
    <property type="project" value="UniProtKB-KW"/>
</dbReference>
<dbReference type="GO" id="GO:0003723">
    <property type="term" value="F:RNA binding"/>
    <property type="evidence" value="ECO:0007669"/>
    <property type="project" value="UniProtKB-KW"/>
</dbReference>
<dbReference type="PROSITE" id="PS50994">
    <property type="entry name" value="INTEGRASE"/>
    <property type="match status" value="1"/>
</dbReference>
<accession>A0A9Q3H9Y2</accession>
<dbReference type="GO" id="GO:0005634">
    <property type="term" value="C:nucleus"/>
    <property type="evidence" value="ECO:0007669"/>
    <property type="project" value="UniProtKB-ARBA"/>
</dbReference>
<dbReference type="GO" id="GO:0004190">
    <property type="term" value="F:aspartic-type endopeptidase activity"/>
    <property type="evidence" value="ECO:0007669"/>
    <property type="project" value="UniProtKB-KW"/>
</dbReference>
<dbReference type="PANTHER" id="PTHR42648:SF11">
    <property type="entry name" value="TRANSPOSON TY4-P GAG-POL POLYPROTEIN"/>
    <property type="match status" value="1"/>
</dbReference>
<dbReference type="Gene3D" id="3.30.420.10">
    <property type="entry name" value="Ribonuclease H-like superfamily/Ribonuclease H"/>
    <property type="match status" value="1"/>
</dbReference>
<evidence type="ECO:0000256" key="16">
    <source>
        <dbReference type="ARBA" id="ARBA00022918"/>
    </source>
</evidence>
<keyword evidence="18" id="KW-0917">Virion maturation</keyword>
<feature type="compositionally biased region" description="Polar residues" evidence="23">
    <location>
        <begin position="1252"/>
        <end position="1269"/>
    </location>
</feature>
<dbReference type="SUPFAM" id="SSF56672">
    <property type="entry name" value="DNA/RNA polymerases"/>
    <property type="match status" value="1"/>
</dbReference>
<proteinExistence type="predicted"/>
<keyword evidence="9" id="KW-0064">Aspartyl protease</keyword>
<dbReference type="EMBL" id="AVOT02012595">
    <property type="protein sequence ID" value="MBW0494470.1"/>
    <property type="molecule type" value="Genomic_DNA"/>
</dbReference>
<evidence type="ECO:0000313" key="26">
    <source>
        <dbReference type="Proteomes" id="UP000765509"/>
    </source>
</evidence>
<keyword evidence="13" id="KW-0460">Magnesium</keyword>
<evidence type="ECO:0000256" key="12">
    <source>
        <dbReference type="ARBA" id="ARBA00022840"/>
    </source>
</evidence>
<dbReference type="GO" id="GO:0004519">
    <property type="term" value="F:endonuclease activity"/>
    <property type="evidence" value="ECO:0007669"/>
    <property type="project" value="UniProtKB-KW"/>
</dbReference>
<evidence type="ECO:0000256" key="14">
    <source>
        <dbReference type="ARBA" id="ARBA00022884"/>
    </source>
</evidence>
<keyword evidence="11" id="KW-0378">Hydrolase</keyword>
<evidence type="ECO:0000256" key="23">
    <source>
        <dbReference type="SAM" id="MobiDB-lite"/>
    </source>
</evidence>
<dbReference type="Proteomes" id="UP000765509">
    <property type="component" value="Unassembled WGS sequence"/>
</dbReference>
<dbReference type="InterPro" id="IPR039537">
    <property type="entry name" value="Retrotran_Ty1/copia-like"/>
</dbReference>
<evidence type="ECO:0000256" key="21">
    <source>
        <dbReference type="ARBA" id="ARBA00048173"/>
    </source>
</evidence>
<evidence type="ECO:0000256" key="7">
    <source>
        <dbReference type="ARBA" id="ARBA00022723"/>
    </source>
</evidence>
<evidence type="ECO:0000256" key="1">
    <source>
        <dbReference type="ARBA" id="ARBA00002180"/>
    </source>
</evidence>
<evidence type="ECO:0000313" key="25">
    <source>
        <dbReference type="EMBL" id="MBW0494470.1"/>
    </source>
</evidence>
<evidence type="ECO:0000256" key="20">
    <source>
        <dbReference type="ARBA" id="ARBA00023268"/>
    </source>
</evidence>
<dbReference type="InterPro" id="IPR036397">
    <property type="entry name" value="RNaseH_sf"/>
</dbReference>
<keyword evidence="6" id="KW-0540">Nuclease</keyword>
<dbReference type="OrthoDB" id="2663223at2759"/>
<evidence type="ECO:0000256" key="8">
    <source>
        <dbReference type="ARBA" id="ARBA00022741"/>
    </source>
</evidence>
<sequence length="1470" mass="166496">MGIDFSKTYAPTGRLHSLRTLMAFACVKKLQFHQIDIKSAFLNAQLKETMYLAVPQGLQIDKQKFCLRLNKAIYGLRQAPLAWYKQLKTWLRSVNFAVCTLDPCVFYRAGSIPVWLYVHVDDIGIFSRDMSIFKTKISKEFNITDVGAADLMLGVKIRQTENGMSLDQQQFIEALLEQYGMEGCKAMVTPLTPNEHLTQVTEEEVVAFKNLKENYRSAIGSINYLSTATRPDLSFAVSALSQYLERPGIKHWQAFMHVLRYLRGSSDRGLHYSAEKNNGITAYSDADWGNCSMTQCSTTGYLACFHKCLLLWKTRKQPMVSISTAEAEYKAVCDLTSELLWFKQWCEEAKLFTFTKPILIFEDNQSCIKTANGDCNINNKQMKHIDIQLHFIKEDIQENCIQLQYVPSTQMLADFLTKSVNKFTLENSLSGLSLLQLGVRGDEEILTQRGLAVSLIPLESFLFSIFIHCTILNHLRCNSNTKLLILRLISFTTALTTDHFSLVPLLKVYLFLFLKTFTVFKNVSSLKGGLRDTMANKTIELKDISNIPLLDGTNYGHWNMRMKIHLRSKDLINVCKKPVPSAASTTIANKWSRASFEAINLITTRVTERVFQEVVNAVTIEKDNLLWAKIEEQYASKRALNRGRVWMDWQRCFYDGNLQNYIYLCRKLMMELEAVSIVVPPELLSYSLLGKLGGDTSLHQFIKNLTLNEDVIEKPEKILTRLQDQAHLNTLDCNQHSAAPTALVSSGFESHKLIYYCAKGKHNKKCSTHKKEDCWTENPHLRPPRREKKRLHFNPTAHLTTAHALIAHIDQQQPKNQHLVINCRATHHMFNDFKPFTSSLKTTNIRVATGDANSDLTALGIGTVEILSNNKTLTLKNCLYVPHLKCNLISLLELFKKELTVKREKDTFTLTSQGKEILNGKIINKLMISPYTIPTALLTSSNNIPWHERLGHPSPAVLKLLGIVADKKDCLICEKSKSHKLPFKHHFEQALYPLDCVHMDVVGPVTPPSVSGNRYFLTIVDQASSFKVVKFLKNKSEVFDQFIASKKVMENLQNRTLKRLVTDRGGEFVNHSFKKLAEDCGYTHIMAPPETPQHNGFAKRANRTILEKTRCLMNQANLPKSYWADAVNTAVLLSNLSLTASTGNQSPHFLWTNTSPKLDKLGTFGCRAVIHNLKRQYESKMEPPGQAGILIGYDNDNSAYRIVCLKDLKVSVTHHTTFNEQVFPKLSTTSKNTLTFFHEDINTSHSPDIETNPKTLNNSDLTTATQASDLTPPADETLDTTERPSAAPLWIRIIGPRHLTLINSAVDNLNILPYKRRTTALLMIADEAPNTYRGAINSENSSLWQKAIEKELTNMATLKIKKDELNNPIEHKAQLCAQGFTQSMGVDFDKTYAPTGRLNSLRTLIAFACINNLQFHQYNIKSAFLNALLKETVYLSIPQGLNLDKKIYCLKLNKAIYGIRVTATYFDPPP</sequence>
<keyword evidence="10" id="KW-0255">Endonuclease</keyword>
<dbReference type="InterPro" id="IPR013103">
    <property type="entry name" value="RVT_2"/>
</dbReference>
<keyword evidence="16" id="KW-0695">RNA-directed DNA polymerase</keyword>
<dbReference type="InterPro" id="IPR043502">
    <property type="entry name" value="DNA/RNA_pol_sf"/>
</dbReference>